<sequence>MQRGHIVLVDQLRDAMRVAVFAGACQQQAATGN</sequence>
<comment type="caution">
    <text evidence="1">The sequence shown here is derived from an EMBL/GenBank/DDBJ whole genome shotgun (WGS) entry which is preliminary data.</text>
</comment>
<feature type="non-terminal residue" evidence="1">
    <location>
        <position position="33"/>
    </location>
</feature>
<evidence type="ECO:0000313" key="1">
    <source>
        <dbReference type="EMBL" id="EGH25858.1"/>
    </source>
</evidence>
<protein>
    <submittedName>
        <fullName evidence="1">Uncharacterized protein</fullName>
    </submittedName>
</protein>
<accession>A0A656GJE5</accession>
<organism evidence="1 2">
    <name type="scientific">Pseudomonas amygdali pv. mori str. 301020</name>
    <dbReference type="NCBI Taxonomy" id="629261"/>
    <lineage>
        <taxon>Bacteria</taxon>
        <taxon>Pseudomonadati</taxon>
        <taxon>Pseudomonadota</taxon>
        <taxon>Gammaproteobacteria</taxon>
        <taxon>Pseudomonadales</taxon>
        <taxon>Pseudomonadaceae</taxon>
        <taxon>Pseudomonas</taxon>
        <taxon>Pseudomonas amygdali</taxon>
    </lineage>
</organism>
<dbReference type="AlphaFoldDB" id="A0A656GJE5"/>
<dbReference type="EMBL" id="AEAG01001669">
    <property type="protein sequence ID" value="EGH25858.1"/>
    <property type="molecule type" value="Genomic_DNA"/>
</dbReference>
<gene>
    <name evidence="1" type="ORF">PSYMO_32374</name>
</gene>
<evidence type="ECO:0000313" key="2">
    <source>
        <dbReference type="Proteomes" id="UP000003465"/>
    </source>
</evidence>
<proteinExistence type="predicted"/>
<dbReference type="Proteomes" id="UP000003465">
    <property type="component" value="Unassembled WGS sequence"/>
</dbReference>
<name>A0A656GJE5_PSEA0</name>
<reference evidence="1 2" key="1">
    <citation type="journal article" date="2011" name="PLoS Pathog.">
        <title>Dynamic evolution of pathogenicity revealed by sequencing and comparative genomics of 19 Pseudomonas syringae isolates.</title>
        <authorList>
            <person name="Baltrus D.A."/>
            <person name="Nishimura M.T."/>
            <person name="Romanchuk A."/>
            <person name="Chang J.H."/>
            <person name="Mukhtar M.S."/>
            <person name="Cherkis K."/>
            <person name="Roach J."/>
            <person name="Grant S.R."/>
            <person name="Jones C.D."/>
            <person name="Dangl J.L."/>
        </authorList>
    </citation>
    <scope>NUCLEOTIDE SEQUENCE [LARGE SCALE GENOMIC DNA]</scope>
    <source>
        <strain evidence="1 2">301020</strain>
    </source>
</reference>